<keyword evidence="3" id="KW-0808">Transferase</keyword>
<proteinExistence type="predicted"/>
<name>A0A7J6N2Y8_PERCH</name>
<keyword evidence="4" id="KW-1185">Reference proteome</keyword>
<dbReference type="AlphaFoldDB" id="A0A7J6N2Y8"/>
<keyword evidence="3" id="KW-0418">Kinase</keyword>
<feature type="region of interest" description="Disordered" evidence="1">
    <location>
        <begin position="1"/>
        <end position="55"/>
    </location>
</feature>
<dbReference type="SUPFAM" id="SSF56112">
    <property type="entry name" value="Protein kinase-like (PK-like)"/>
    <property type="match status" value="1"/>
</dbReference>
<dbReference type="InterPro" id="IPR008271">
    <property type="entry name" value="Ser/Thr_kinase_AS"/>
</dbReference>
<dbReference type="SMART" id="SM00220">
    <property type="entry name" value="S_TKc"/>
    <property type="match status" value="1"/>
</dbReference>
<dbReference type="CDD" id="cd00180">
    <property type="entry name" value="PKc"/>
    <property type="match status" value="1"/>
</dbReference>
<dbReference type="InterPro" id="IPR011009">
    <property type="entry name" value="Kinase-like_dom_sf"/>
</dbReference>
<comment type="caution">
    <text evidence="3">The sequence shown here is derived from an EMBL/GenBank/DDBJ whole genome shotgun (WGS) entry which is preliminary data.</text>
</comment>
<reference evidence="3 4" key="1">
    <citation type="submission" date="2020-04" db="EMBL/GenBank/DDBJ databases">
        <title>Perkinsus chesapeaki whole genome sequence.</title>
        <authorList>
            <person name="Bogema D.R."/>
        </authorList>
    </citation>
    <scope>NUCLEOTIDE SEQUENCE [LARGE SCALE GENOMIC DNA]</scope>
    <source>
        <strain evidence="3">ATCC PRA-425</strain>
    </source>
</reference>
<dbReference type="Gene3D" id="1.10.510.10">
    <property type="entry name" value="Transferase(Phosphotransferase) domain 1"/>
    <property type="match status" value="1"/>
</dbReference>
<feature type="compositionally biased region" description="Basic residues" evidence="1">
    <location>
        <begin position="19"/>
        <end position="34"/>
    </location>
</feature>
<accession>A0A7J6N2Y8</accession>
<dbReference type="Proteomes" id="UP000591131">
    <property type="component" value="Unassembled WGS sequence"/>
</dbReference>
<organism evidence="3 4">
    <name type="scientific">Perkinsus chesapeaki</name>
    <name type="common">Clam parasite</name>
    <name type="synonym">Perkinsus andrewsi</name>
    <dbReference type="NCBI Taxonomy" id="330153"/>
    <lineage>
        <taxon>Eukaryota</taxon>
        <taxon>Sar</taxon>
        <taxon>Alveolata</taxon>
        <taxon>Perkinsozoa</taxon>
        <taxon>Perkinsea</taxon>
        <taxon>Perkinsida</taxon>
        <taxon>Perkinsidae</taxon>
        <taxon>Perkinsus</taxon>
    </lineage>
</organism>
<dbReference type="InterPro" id="IPR000719">
    <property type="entry name" value="Prot_kinase_dom"/>
</dbReference>
<feature type="domain" description="Protein kinase" evidence="2">
    <location>
        <begin position="93"/>
        <end position="412"/>
    </location>
</feature>
<evidence type="ECO:0000256" key="1">
    <source>
        <dbReference type="SAM" id="MobiDB-lite"/>
    </source>
</evidence>
<dbReference type="GO" id="GO:0005634">
    <property type="term" value="C:nucleus"/>
    <property type="evidence" value="ECO:0007669"/>
    <property type="project" value="TreeGrafter"/>
</dbReference>
<dbReference type="OrthoDB" id="8062037at2759"/>
<dbReference type="PROSITE" id="PS50011">
    <property type="entry name" value="PROTEIN_KINASE_DOM"/>
    <property type="match status" value="1"/>
</dbReference>
<dbReference type="GO" id="GO:0004674">
    <property type="term" value="F:protein serine/threonine kinase activity"/>
    <property type="evidence" value="ECO:0007669"/>
    <property type="project" value="TreeGrafter"/>
</dbReference>
<dbReference type="GO" id="GO:0005737">
    <property type="term" value="C:cytoplasm"/>
    <property type="evidence" value="ECO:0007669"/>
    <property type="project" value="TreeGrafter"/>
</dbReference>
<evidence type="ECO:0000259" key="2">
    <source>
        <dbReference type="PROSITE" id="PS50011"/>
    </source>
</evidence>
<protein>
    <submittedName>
        <fullName evidence="3">Mitogen-activated protein kinase kinase kinase 1</fullName>
    </submittedName>
</protein>
<dbReference type="PANTHER" id="PTHR44167">
    <property type="entry name" value="OVARIAN-SPECIFIC SERINE/THREONINE-PROTEIN KINASE LOK-RELATED"/>
    <property type="match status" value="1"/>
</dbReference>
<sequence>MSAPHPYASDEVPSLDTTRRRRSPRRSHTYSGRRCRSDSQSASPVRKAALKTSRSNPTSVLAEFGRYCSGQDVYQLGSPSRSTSCSSSSSSGYSLIRQMAQGSEGDVYVAARPSEPSERLCIKIIKLRSAAVKRHARQELAVLFGLMKRQKEEQGGEPEKITNLVRASDWFLSPTHQEIGIVMEKCDFCLDDLICVANAASERLSRDNAFCTSPSVKQLKLNAPSWRVRLHPNEVVRIFEHACKALAYLHANRLVHCDVKLDNLVYHSASKSWKLCDFGSSRFIPEGWDAIKSSDRLVGTLWTAAPEVIRYGYVSPSCDVWSLGCVLWECGYLERPFNSRILLAYQNKSVDALEAPSWRPGCPTWIYGKALLALVKEGMLVQEQEARMNIGGLLLAGMKPPSRGVPRGVPLVTADDFTSVWYADRSSYNNSVVWRLIELIRANRIDREEGRTADCLNAEDSPSVLLPCLPPDLR</sequence>
<evidence type="ECO:0000313" key="3">
    <source>
        <dbReference type="EMBL" id="KAF4677830.1"/>
    </source>
</evidence>
<evidence type="ECO:0000313" key="4">
    <source>
        <dbReference type="Proteomes" id="UP000591131"/>
    </source>
</evidence>
<dbReference type="GO" id="GO:0044773">
    <property type="term" value="P:mitotic DNA damage checkpoint signaling"/>
    <property type="evidence" value="ECO:0007669"/>
    <property type="project" value="TreeGrafter"/>
</dbReference>
<dbReference type="Pfam" id="PF00069">
    <property type="entry name" value="Pkinase"/>
    <property type="match status" value="1"/>
</dbReference>
<dbReference type="GO" id="GO:0005524">
    <property type="term" value="F:ATP binding"/>
    <property type="evidence" value="ECO:0007669"/>
    <property type="project" value="InterPro"/>
</dbReference>
<dbReference type="PANTHER" id="PTHR44167:SF24">
    <property type="entry name" value="SERINE_THREONINE-PROTEIN KINASE CHK2"/>
    <property type="match status" value="1"/>
</dbReference>
<gene>
    <name evidence="3" type="primary">MAP3K1_1</name>
    <name evidence="3" type="ORF">FOL47_009741</name>
</gene>
<dbReference type="EMBL" id="JAAPAO010000007">
    <property type="protein sequence ID" value="KAF4677830.1"/>
    <property type="molecule type" value="Genomic_DNA"/>
</dbReference>
<dbReference type="PROSITE" id="PS00108">
    <property type="entry name" value="PROTEIN_KINASE_ST"/>
    <property type="match status" value="1"/>
</dbReference>